<keyword evidence="8" id="KW-1185">Reference proteome</keyword>
<evidence type="ECO:0000259" key="6">
    <source>
        <dbReference type="PROSITE" id="PS50943"/>
    </source>
</evidence>
<name>A0ABR7EYS8_9FIRM</name>
<dbReference type="PROSITE" id="PS50932">
    <property type="entry name" value="HTH_LACI_2"/>
    <property type="match status" value="1"/>
</dbReference>
<evidence type="ECO:0000256" key="3">
    <source>
        <dbReference type="ARBA" id="ARBA00023125"/>
    </source>
</evidence>
<comment type="caution">
    <text evidence="7">The sequence shown here is derived from an EMBL/GenBank/DDBJ whole genome shotgun (WGS) entry which is preliminary data.</text>
</comment>
<dbReference type="PROSITE" id="PS50943">
    <property type="entry name" value="HTH_CROC1"/>
    <property type="match status" value="1"/>
</dbReference>
<evidence type="ECO:0000259" key="5">
    <source>
        <dbReference type="PROSITE" id="PS50932"/>
    </source>
</evidence>
<dbReference type="PANTHER" id="PTHR30146">
    <property type="entry name" value="LACI-RELATED TRANSCRIPTIONAL REPRESSOR"/>
    <property type="match status" value="1"/>
</dbReference>
<dbReference type="PANTHER" id="PTHR30146:SF95">
    <property type="entry name" value="RIBOSE OPERON REPRESSOR"/>
    <property type="match status" value="1"/>
</dbReference>
<dbReference type="PROSITE" id="PS00356">
    <property type="entry name" value="HTH_LACI_1"/>
    <property type="match status" value="1"/>
</dbReference>
<accession>A0ABR7EYS8</accession>
<gene>
    <name evidence="7" type="ORF">H8S00_00595</name>
</gene>
<dbReference type="SUPFAM" id="SSF53822">
    <property type="entry name" value="Periplasmic binding protein-like I"/>
    <property type="match status" value="1"/>
</dbReference>
<evidence type="ECO:0000313" key="8">
    <source>
        <dbReference type="Proteomes" id="UP000597877"/>
    </source>
</evidence>
<dbReference type="SUPFAM" id="SSF47413">
    <property type="entry name" value="lambda repressor-like DNA-binding domains"/>
    <property type="match status" value="1"/>
</dbReference>
<dbReference type="Gene3D" id="3.40.50.2300">
    <property type="match status" value="2"/>
</dbReference>
<evidence type="ECO:0000256" key="2">
    <source>
        <dbReference type="ARBA" id="ARBA00023015"/>
    </source>
</evidence>
<dbReference type="Pfam" id="PF00356">
    <property type="entry name" value="LacI"/>
    <property type="match status" value="1"/>
</dbReference>
<sequence>MPGIKDVARRAGVGVATVSRVINNSGYVSEETKDKIEKAMKELDYMPNELARNLFRNKSGIIAVLVPALEHPFFSEFVNQVESALHEKGYKTMVCSTAKNSEYETEYLQMLKKCVVDGIITGVHSLNVDEYLINDMPIVALDRYIDDRIPIVSVDHRHGGIMAAREFIRCGCKKVVQLQGAKKVQSPALERHEYFQRELKKAGIQVYTYEMEWNKFDTEYFAQVVKEVYDMYPDADGMFGTDLVAMLFEKYALSKGRKIPEDLKIIAYDGTYVTDMAHPSLTKIKQPIERLAKEATRIITRAIDGNAATEKNIYLETVLIRGDSTRV</sequence>
<dbReference type="InterPro" id="IPR000843">
    <property type="entry name" value="HTH_LacI"/>
</dbReference>
<proteinExistence type="predicted"/>
<evidence type="ECO:0000256" key="4">
    <source>
        <dbReference type="ARBA" id="ARBA00023163"/>
    </source>
</evidence>
<dbReference type="InterPro" id="IPR001387">
    <property type="entry name" value="Cro/C1-type_HTH"/>
</dbReference>
<dbReference type="Gene3D" id="1.10.260.40">
    <property type="entry name" value="lambda repressor-like DNA-binding domains"/>
    <property type="match status" value="1"/>
</dbReference>
<evidence type="ECO:0000256" key="1">
    <source>
        <dbReference type="ARBA" id="ARBA00022491"/>
    </source>
</evidence>
<keyword evidence="1" id="KW-0678">Repressor</keyword>
<dbReference type="PRINTS" id="PR00036">
    <property type="entry name" value="HTHLACI"/>
</dbReference>
<dbReference type="CDD" id="cd01392">
    <property type="entry name" value="HTH_LacI"/>
    <property type="match status" value="1"/>
</dbReference>
<protein>
    <submittedName>
        <fullName evidence="7">LacI family DNA-binding transcriptional regulator</fullName>
    </submittedName>
</protein>
<dbReference type="InterPro" id="IPR010982">
    <property type="entry name" value="Lambda_DNA-bd_dom_sf"/>
</dbReference>
<dbReference type="Proteomes" id="UP000597877">
    <property type="component" value="Unassembled WGS sequence"/>
</dbReference>
<keyword evidence="4" id="KW-0804">Transcription</keyword>
<dbReference type="InterPro" id="IPR028082">
    <property type="entry name" value="Peripla_BP_I"/>
</dbReference>
<dbReference type="CDD" id="cd06291">
    <property type="entry name" value="PBP1_Qymf-like"/>
    <property type="match status" value="1"/>
</dbReference>
<reference evidence="7 8" key="1">
    <citation type="submission" date="2020-08" db="EMBL/GenBank/DDBJ databases">
        <title>Genome public.</title>
        <authorList>
            <person name="Liu C."/>
            <person name="Sun Q."/>
        </authorList>
    </citation>
    <scope>NUCLEOTIDE SEQUENCE [LARGE SCALE GENOMIC DNA]</scope>
    <source>
        <strain evidence="7 8">BX4</strain>
    </source>
</reference>
<keyword evidence="3 7" id="KW-0238">DNA-binding</keyword>
<dbReference type="SMART" id="SM00354">
    <property type="entry name" value="HTH_LACI"/>
    <property type="match status" value="1"/>
</dbReference>
<dbReference type="RefSeq" id="WP_021953668.1">
    <property type="nucleotide sequence ID" value="NZ_JACOOZ010000001.1"/>
</dbReference>
<evidence type="ECO:0000313" key="7">
    <source>
        <dbReference type="EMBL" id="MBC5666500.1"/>
    </source>
</evidence>
<feature type="domain" description="HTH cro/C1-type" evidence="6">
    <location>
        <begin position="5"/>
        <end position="46"/>
    </location>
</feature>
<dbReference type="EMBL" id="JACOOZ010000001">
    <property type="protein sequence ID" value="MBC5666500.1"/>
    <property type="molecule type" value="Genomic_DNA"/>
</dbReference>
<dbReference type="InterPro" id="IPR046335">
    <property type="entry name" value="LacI/GalR-like_sensor"/>
</dbReference>
<dbReference type="GO" id="GO:0003677">
    <property type="term" value="F:DNA binding"/>
    <property type="evidence" value="ECO:0007669"/>
    <property type="project" value="UniProtKB-KW"/>
</dbReference>
<feature type="domain" description="HTH lacI-type" evidence="5">
    <location>
        <begin position="2"/>
        <end position="56"/>
    </location>
</feature>
<keyword evidence="2" id="KW-0805">Transcription regulation</keyword>
<dbReference type="Pfam" id="PF13377">
    <property type="entry name" value="Peripla_BP_3"/>
    <property type="match status" value="1"/>
</dbReference>
<organism evidence="7 8">
    <name type="scientific">Eubacterium segne</name>
    <dbReference type="NCBI Taxonomy" id="2763045"/>
    <lineage>
        <taxon>Bacteria</taxon>
        <taxon>Bacillati</taxon>
        <taxon>Bacillota</taxon>
        <taxon>Clostridia</taxon>
        <taxon>Eubacteriales</taxon>
        <taxon>Eubacteriaceae</taxon>
        <taxon>Eubacterium</taxon>
    </lineage>
</organism>